<gene>
    <name evidence="8" type="ORF">Z043_124142</name>
</gene>
<comment type="subcellular location">
    <subcellularLocation>
        <location evidence="1">Nucleus</location>
    </subcellularLocation>
</comment>
<evidence type="ECO:0000256" key="2">
    <source>
        <dbReference type="ARBA" id="ARBA00022723"/>
    </source>
</evidence>
<comment type="caution">
    <text evidence="8">The sequence shown here is derived from an EMBL/GenBank/DDBJ whole genome shotgun (WGS) entry which is preliminary data.</text>
</comment>
<keyword evidence="3" id="KW-0863">Zinc-finger</keyword>
<protein>
    <recommendedName>
        <fullName evidence="7">HAT C-terminal dimerisation domain-containing protein</fullName>
    </recommendedName>
</protein>
<evidence type="ECO:0000313" key="9">
    <source>
        <dbReference type="Proteomes" id="UP000034805"/>
    </source>
</evidence>
<dbReference type="GO" id="GO:0008270">
    <property type="term" value="F:zinc ion binding"/>
    <property type="evidence" value="ECO:0007669"/>
    <property type="project" value="UniProtKB-KW"/>
</dbReference>
<evidence type="ECO:0000313" key="8">
    <source>
        <dbReference type="EMBL" id="KPP58070.1"/>
    </source>
</evidence>
<dbReference type="GO" id="GO:0005634">
    <property type="term" value="C:nucleus"/>
    <property type="evidence" value="ECO:0007669"/>
    <property type="project" value="UniProtKB-SubCell"/>
</dbReference>
<evidence type="ECO:0000256" key="1">
    <source>
        <dbReference type="ARBA" id="ARBA00004123"/>
    </source>
</evidence>
<feature type="domain" description="HAT C-terminal dimerisation" evidence="7">
    <location>
        <begin position="169"/>
        <end position="223"/>
    </location>
</feature>
<dbReference type="GO" id="GO:0046983">
    <property type="term" value="F:protein dimerization activity"/>
    <property type="evidence" value="ECO:0007669"/>
    <property type="project" value="InterPro"/>
</dbReference>
<dbReference type="AlphaFoldDB" id="A0A0P7WAR4"/>
<reference evidence="8 9" key="1">
    <citation type="submission" date="2015-08" db="EMBL/GenBank/DDBJ databases">
        <title>The genome of the Asian arowana (Scleropages formosus).</title>
        <authorList>
            <person name="Tan M.H."/>
            <person name="Gan H.M."/>
            <person name="Croft L.J."/>
            <person name="Austin C.M."/>
        </authorList>
    </citation>
    <scope>NUCLEOTIDE SEQUENCE [LARGE SCALE GENOMIC DNA]</scope>
    <source>
        <strain evidence="8">Aro1</strain>
    </source>
</reference>
<evidence type="ECO:0000256" key="4">
    <source>
        <dbReference type="ARBA" id="ARBA00022833"/>
    </source>
</evidence>
<dbReference type="PANTHER" id="PTHR46481:SF10">
    <property type="entry name" value="ZINC FINGER BED DOMAIN-CONTAINING PROTEIN 39"/>
    <property type="match status" value="1"/>
</dbReference>
<proteinExistence type="predicted"/>
<dbReference type="InterPro" id="IPR012337">
    <property type="entry name" value="RNaseH-like_sf"/>
</dbReference>
<dbReference type="Pfam" id="PF05699">
    <property type="entry name" value="Dimer_Tnp_hAT"/>
    <property type="match status" value="1"/>
</dbReference>
<dbReference type="Proteomes" id="UP000034805">
    <property type="component" value="Unassembled WGS sequence"/>
</dbReference>
<name>A0A0P7WAR4_SCLFO</name>
<keyword evidence="2" id="KW-0479">Metal-binding</keyword>
<dbReference type="EMBL" id="JARO02014759">
    <property type="protein sequence ID" value="KPP58070.1"/>
    <property type="molecule type" value="Genomic_DNA"/>
</dbReference>
<accession>A0A0P7WAR4</accession>
<dbReference type="SUPFAM" id="SSF53098">
    <property type="entry name" value="Ribonuclease H-like"/>
    <property type="match status" value="1"/>
</dbReference>
<sequence length="305" mass="33704">MPSWGAPGTLQLAIKTGLVLPDVVKAIDAARKVVSHFRHSAVATCFLKKWQEQPGIRANKLQADCLVRWNSTVVMLQITVQSLLADETVTRPSVQKSLALRASQWEPLEQLIPVMQPLAKATEIMCGELHMGLSFIYPFILESKREAAQSHFNSLLQDEGELLVATAEEVHDYLLTPHIPTMENPLQWWACNEDRLPRLAKLYKSNLAVPATSNPSKRIFSSGWEYHHMTAGKPSTSPRGMLERMHVTGELWESDGHDEPEPNPGAHGTRLERESGPTQDGMPSQSLASPSPLMEVGGSPATHNS</sequence>
<evidence type="ECO:0000256" key="5">
    <source>
        <dbReference type="ARBA" id="ARBA00023242"/>
    </source>
</evidence>
<evidence type="ECO:0000259" key="7">
    <source>
        <dbReference type="Pfam" id="PF05699"/>
    </source>
</evidence>
<keyword evidence="5" id="KW-0539">Nucleus</keyword>
<dbReference type="PANTHER" id="PTHR46481">
    <property type="entry name" value="ZINC FINGER BED DOMAIN-CONTAINING PROTEIN 4"/>
    <property type="match status" value="1"/>
</dbReference>
<evidence type="ECO:0000256" key="6">
    <source>
        <dbReference type="SAM" id="MobiDB-lite"/>
    </source>
</evidence>
<dbReference type="InterPro" id="IPR052035">
    <property type="entry name" value="ZnF_BED_domain_contain"/>
</dbReference>
<dbReference type="InterPro" id="IPR008906">
    <property type="entry name" value="HATC_C_dom"/>
</dbReference>
<keyword evidence="4" id="KW-0862">Zinc</keyword>
<organism evidence="8 9">
    <name type="scientific">Scleropages formosus</name>
    <name type="common">Asian bonytongue</name>
    <name type="synonym">Osteoglossum formosum</name>
    <dbReference type="NCBI Taxonomy" id="113540"/>
    <lineage>
        <taxon>Eukaryota</taxon>
        <taxon>Metazoa</taxon>
        <taxon>Chordata</taxon>
        <taxon>Craniata</taxon>
        <taxon>Vertebrata</taxon>
        <taxon>Euteleostomi</taxon>
        <taxon>Actinopterygii</taxon>
        <taxon>Neopterygii</taxon>
        <taxon>Teleostei</taxon>
        <taxon>Osteoglossocephala</taxon>
        <taxon>Osteoglossomorpha</taxon>
        <taxon>Osteoglossiformes</taxon>
        <taxon>Osteoglossidae</taxon>
        <taxon>Scleropages</taxon>
    </lineage>
</organism>
<feature type="compositionally biased region" description="Polar residues" evidence="6">
    <location>
        <begin position="276"/>
        <end position="289"/>
    </location>
</feature>
<evidence type="ECO:0000256" key="3">
    <source>
        <dbReference type="ARBA" id="ARBA00022771"/>
    </source>
</evidence>
<feature type="region of interest" description="Disordered" evidence="6">
    <location>
        <begin position="252"/>
        <end position="305"/>
    </location>
</feature>